<reference evidence="3 4" key="1">
    <citation type="submission" date="2010-07" db="EMBL/GenBank/DDBJ databases">
        <title>The draft genome of Paenibacillus curdlanolyticus YK9.</title>
        <authorList>
            <consortium name="US DOE Joint Genome Institute (JGI-PGF)"/>
            <person name="Lucas S."/>
            <person name="Copeland A."/>
            <person name="Lapidus A."/>
            <person name="Cheng J.-F."/>
            <person name="Bruce D."/>
            <person name="Goodwin L."/>
            <person name="Pitluck S."/>
            <person name="Land M.L."/>
            <person name="Hauser L."/>
            <person name="Chang Y.-J."/>
            <person name="Jeffries C."/>
            <person name="Anderson I.J."/>
            <person name="Johnson E."/>
            <person name="Loganathan U."/>
            <person name="Mulhopadhyay B."/>
            <person name="Kyrpides N."/>
            <person name="Woyke T.J."/>
        </authorList>
    </citation>
    <scope>NUCLEOTIDE SEQUENCE [LARGE SCALE GENOMIC DNA]</scope>
    <source>
        <strain evidence="3 4">YK9</strain>
    </source>
</reference>
<keyword evidence="1" id="KW-0732">Signal</keyword>
<dbReference type="InterPro" id="IPR011055">
    <property type="entry name" value="Dup_hybrid_motif"/>
</dbReference>
<dbReference type="MEROPS" id="M23.A06"/>
<organism evidence="3 4">
    <name type="scientific">Paenibacillus curdlanolyticus YK9</name>
    <dbReference type="NCBI Taxonomy" id="717606"/>
    <lineage>
        <taxon>Bacteria</taxon>
        <taxon>Bacillati</taxon>
        <taxon>Bacillota</taxon>
        <taxon>Bacilli</taxon>
        <taxon>Bacillales</taxon>
        <taxon>Paenibacillaceae</taxon>
        <taxon>Paenibacillus</taxon>
    </lineage>
</organism>
<keyword evidence="4" id="KW-1185">Reference proteome</keyword>
<dbReference type="Pfam" id="PF01551">
    <property type="entry name" value="Peptidase_M23"/>
    <property type="match status" value="1"/>
</dbReference>
<dbReference type="AlphaFoldDB" id="E0I6V7"/>
<evidence type="ECO:0000256" key="1">
    <source>
        <dbReference type="ARBA" id="ARBA00022729"/>
    </source>
</evidence>
<dbReference type="Proteomes" id="UP000005387">
    <property type="component" value="Unassembled WGS sequence"/>
</dbReference>
<dbReference type="PANTHER" id="PTHR21666">
    <property type="entry name" value="PEPTIDASE-RELATED"/>
    <property type="match status" value="1"/>
</dbReference>
<sequence>MNRLHYEVKYELEVAAHTMRYAIRNVLRAAALVTAVAAAAPSVDAAAAISVDARWSDKPNASLPANGEKPPETQTLTDAEIFKARKELYDRLSLATTIPWYRIAAIDQYERTISRARPKARPQLGQFVGIYLSEEEWTGVLNPNKLDTSPESIRWFGGKGKDGDGDGLADRMNDTDLLYAAASHLLKYGPSEEDFSIGLWDYYHSSRAVQRIVQFSTIYEKFGKLDLFQHSFPVPVSSHFSYRSTWGTGRSWGGYRIHEGTDIFANHGVPARSTCFGIVEVKGWNPYGGWRLGIRDLNNYYHYYAHLSGYDKTLQRGDIVTPGQVIGWVGSSGYGKPGTSGKFPPHLHYGVYRDRGLLEWAFDPYPLLRKWEIDERHRLRAAKKAGRSKQ</sequence>
<evidence type="ECO:0000313" key="4">
    <source>
        <dbReference type="Proteomes" id="UP000005387"/>
    </source>
</evidence>
<evidence type="ECO:0000313" key="3">
    <source>
        <dbReference type="EMBL" id="EFM11773.1"/>
    </source>
</evidence>
<protein>
    <submittedName>
        <fullName evidence="3">Peptidase M23</fullName>
    </submittedName>
</protein>
<dbReference type="InterPro" id="IPR023346">
    <property type="entry name" value="Lysozyme-like_dom_sf"/>
</dbReference>
<dbReference type="STRING" id="717606.PaecuDRAFT_1379"/>
<dbReference type="SUPFAM" id="SSF51261">
    <property type="entry name" value="Duplicated hybrid motif"/>
    <property type="match status" value="1"/>
</dbReference>
<accession>E0I6V7</accession>
<dbReference type="eggNOG" id="COG0739">
    <property type="taxonomic scope" value="Bacteria"/>
</dbReference>
<dbReference type="InterPro" id="IPR050570">
    <property type="entry name" value="Cell_wall_metabolism_enzyme"/>
</dbReference>
<gene>
    <name evidence="3" type="ORF">PaecuDRAFT_1379</name>
</gene>
<dbReference type="Gene3D" id="2.70.70.10">
    <property type="entry name" value="Glucose Permease (Domain IIA)"/>
    <property type="match status" value="1"/>
</dbReference>
<dbReference type="InterPro" id="IPR016047">
    <property type="entry name" value="M23ase_b-sheet_dom"/>
</dbReference>
<feature type="domain" description="M23ase beta-sheet core" evidence="2">
    <location>
        <begin position="257"/>
        <end position="354"/>
    </location>
</feature>
<dbReference type="GO" id="GO:0004222">
    <property type="term" value="F:metalloendopeptidase activity"/>
    <property type="evidence" value="ECO:0007669"/>
    <property type="project" value="TreeGrafter"/>
</dbReference>
<dbReference type="PANTHER" id="PTHR21666:SF289">
    <property type="entry name" value="L-ALA--D-GLU ENDOPEPTIDASE"/>
    <property type="match status" value="1"/>
</dbReference>
<dbReference type="SUPFAM" id="SSF53955">
    <property type="entry name" value="Lysozyme-like"/>
    <property type="match status" value="1"/>
</dbReference>
<name>E0I6V7_9BACL</name>
<evidence type="ECO:0000259" key="2">
    <source>
        <dbReference type="Pfam" id="PF01551"/>
    </source>
</evidence>
<dbReference type="CDD" id="cd12797">
    <property type="entry name" value="M23_peptidase"/>
    <property type="match status" value="1"/>
</dbReference>
<dbReference type="EMBL" id="AEDD01000003">
    <property type="protein sequence ID" value="EFM11773.1"/>
    <property type="molecule type" value="Genomic_DNA"/>
</dbReference>
<proteinExistence type="predicted"/>